<feature type="transmembrane region" description="Helical" evidence="1">
    <location>
        <begin position="153"/>
        <end position="169"/>
    </location>
</feature>
<feature type="transmembrane region" description="Helical" evidence="1">
    <location>
        <begin position="82"/>
        <end position="101"/>
    </location>
</feature>
<keyword evidence="3" id="KW-1185">Reference proteome</keyword>
<reference evidence="2" key="1">
    <citation type="submission" date="2021-01" db="EMBL/GenBank/DDBJ databases">
        <title>Whole genome shotgun sequence of Actinocatenispora rupis NBRC 107355.</title>
        <authorList>
            <person name="Komaki H."/>
            <person name="Tamura T."/>
        </authorList>
    </citation>
    <scope>NUCLEOTIDE SEQUENCE</scope>
    <source>
        <strain evidence="2">NBRC 107355</strain>
    </source>
</reference>
<feature type="transmembrane region" description="Helical" evidence="1">
    <location>
        <begin position="189"/>
        <end position="209"/>
    </location>
</feature>
<name>A0A8J3J5T2_9ACTN</name>
<feature type="transmembrane region" description="Helical" evidence="1">
    <location>
        <begin position="49"/>
        <end position="70"/>
    </location>
</feature>
<sequence length="238" mass="24067">MPTEPNRAHAARAALVLVAVAAACIAFLHAALPDDPVRKMVSDYVHTPLGSVVLPLGLLAFGAALVLLARGLHTAGIGGRRVTVPLGIATVGLVLIAACHGDAAGTGTTLSGLVHKFGGGLLFGGLPVAGWALATRCSAHPTWHRLTVPVRRLATAGAVVLVLMLVGYLPEFGVPLPAAALFTGTHGLLERGVLVAEVAMVTLAAVRLVRPPLPARPVAVPAVAAPEPVRSTVDSTAA</sequence>
<dbReference type="InterPro" id="IPR009339">
    <property type="entry name" value="DUF998"/>
</dbReference>
<dbReference type="AlphaFoldDB" id="A0A8J3J5T2"/>
<keyword evidence="1" id="KW-1133">Transmembrane helix</keyword>
<evidence type="ECO:0000313" key="2">
    <source>
        <dbReference type="EMBL" id="GID12136.1"/>
    </source>
</evidence>
<evidence type="ECO:0000256" key="1">
    <source>
        <dbReference type="SAM" id="Phobius"/>
    </source>
</evidence>
<accession>A0A8J3J5T2</accession>
<dbReference type="Proteomes" id="UP000612808">
    <property type="component" value="Unassembled WGS sequence"/>
</dbReference>
<proteinExistence type="predicted"/>
<dbReference type="EMBL" id="BOMB01000017">
    <property type="protein sequence ID" value="GID12136.1"/>
    <property type="molecule type" value="Genomic_DNA"/>
</dbReference>
<dbReference type="Pfam" id="PF06197">
    <property type="entry name" value="DUF998"/>
    <property type="match status" value="1"/>
</dbReference>
<comment type="caution">
    <text evidence="2">The sequence shown here is derived from an EMBL/GenBank/DDBJ whole genome shotgun (WGS) entry which is preliminary data.</text>
</comment>
<evidence type="ECO:0008006" key="4">
    <source>
        <dbReference type="Google" id="ProtNLM"/>
    </source>
</evidence>
<keyword evidence="1" id="KW-0812">Transmembrane</keyword>
<gene>
    <name evidence="2" type="ORF">Aru02nite_30250</name>
</gene>
<dbReference type="PROSITE" id="PS51257">
    <property type="entry name" value="PROKAR_LIPOPROTEIN"/>
    <property type="match status" value="1"/>
</dbReference>
<dbReference type="RefSeq" id="WP_203658135.1">
    <property type="nucleotide sequence ID" value="NZ_BAAAZM010000009.1"/>
</dbReference>
<organism evidence="2 3">
    <name type="scientific">Actinocatenispora rupis</name>
    <dbReference type="NCBI Taxonomy" id="519421"/>
    <lineage>
        <taxon>Bacteria</taxon>
        <taxon>Bacillati</taxon>
        <taxon>Actinomycetota</taxon>
        <taxon>Actinomycetes</taxon>
        <taxon>Micromonosporales</taxon>
        <taxon>Micromonosporaceae</taxon>
        <taxon>Actinocatenispora</taxon>
    </lineage>
</organism>
<keyword evidence="1" id="KW-0472">Membrane</keyword>
<feature type="transmembrane region" description="Helical" evidence="1">
    <location>
        <begin position="113"/>
        <end position="133"/>
    </location>
</feature>
<evidence type="ECO:0000313" key="3">
    <source>
        <dbReference type="Proteomes" id="UP000612808"/>
    </source>
</evidence>
<protein>
    <recommendedName>
        <fullName evidence="4">DUF998 domain-containing protein</fullName>
    </recommendedName>
</protein>